<comment type="caution">
    <text evidence="1">The sequence shown here is derived from an EMBL/GenBank/DDBJ whole genome shotgun (WGS) entry which is preliminary data.</text>
</comment>
<gene>
    <name evidence="1" type="ORF">F4821DRAFT_163537</name>
</gene>
<protein>
    <submittedName>
        <fullName evidence="1">Permease for cytosine/purines, uracil, thiamine, allantoin-domain-containing protein</fullName>
    </submittedName>
</protein>
<accession>A0ACC0CWS2</accession>
<name>A0ACC0CWS2_9PEZI</name>
<dbReference type="Proteomes" id="UP001497680">
    <property type="component" value="Unassembled WGS sequence"/>
</dbReference>
<reference evidence="1 2" key="1">
    <citation type="journal article" date="2022" name="New Phytol.">
        <title>Ecological generalism drives hyperdiversity of secondary metabolite gene clusters in xylarialean endophytes.</title>
        <authorList>
            <person name="Franco M.E.E."/>
            <person name="Wisecaver J.H."/>
            <person name="Arnold A.E."/>
            <person name="Ju Y.M."/>
            <person name="Slot J.C."/>
            <person name="Ahrendt S."/>
            <person name="Moore L.P."/>
            <person name="Eastman K.E."/>
            <person name="Scott K."/>
            <person name="Konkel Z."/>
            <person name="Mondo S.J."/>
            <person name="Kuo A."/>
            <person name="Hayes R.D."/>
            <person name="Haridas S."/>
            <person name="Andreopoulos B."/>
            <person name="Riley R."/>
            <person name="LaButti K."/>
            <person name="Pangilinan J."/>
            <person name="Lipzen A."/>
            <person name="Amirebrahimi M."/>
            <person name="Yan J."/>
            <person name="Adam C."/>
            <person name="Keymanesh K."/>
            <person name="Ng V."/>
            <person name="Louie K."/>
            <person name="Northen T."/>
            <person name="Drula E."/>
            <person name="Henrissat B."/>
            <person name="Hsieh H.M."/>
            <person name="Youens-Clark K."/>
            <person name="Lutzoni F."/>
            <person name="Miadlikowska J."/>
            <person name="Eastwood D.C."/>
            <person name="Hamelin R.C."/>
            <person name="Grigoriev I.V."/>
            <person name="U'Ren J.M."/>
        </authorList>
    </citation>
    <scope>NUCLEOTIDE SEQUENCE [LARGE SCALE GENOMIC DNA]</scope>
    <source>
        <strain evidence="1 2">ER1909</strain>
    </source>
</reference>
<evidence type="ECO:0000313" key="2">
    <source>
        <dbReference type="Proteomes" id="UP001497680"/>
    </source>
</evidence>
<evidence type="ECO:0000313" key="1">
    <source>
        <dbReference type="EMBL" id="KAI6084896.1"/>
    </source>
</evidence>
<proteinExistence type="predicted"/>
<keyword evidence="2" id="KW-1185">Reference proteome</keyword>
<sequence>MADVTVHKEEPVIASSGASRDVEKGPKEATSSTEPSEVDEIEDQFFQAPKSSFWAKFSDYGVEMRGAEPVPVEKRTDTRYVNVFTVFATSLTSLLPIGIGSVTTIGFGLSLRDAALMIVFLQFLFTIPAAYIMTIAPQTGMRQMIQSRYCFGKYCNFLTTVIVILTVGGFGVTGSINGAQCLAAVRPGTLTVEAAIAIIMVLSMAIGFMGYRVMHFFTRWAWIPALVAILILIGAAGDQLWQQVPAETQPAQAYLGMVAFAAGNMVTWGNVAGDYACYMPPTAPRLRLAMYCLFGLALPFSLLMVFGAAIGGAVFAIPAWEVAYETGGVGAVLGTILITRLGDFGRFVLVVLGLSIIATCGRDVYSVSCNLSNLTAVAPGLRRVPRSVLSILATAVIIAVAIPASRSFVASVIAFLSIIGYYAGASVTCFLTEYLYFRKGDPGSFDPKIWNDGRALPTGLSALAAVLIAWAFIIPSMQGDWYTGPIAQKTGDLGFEFAVVVALLAYIPIRSLEIKIRGRL</sequence>
<dbReference type="EMBL" id="MU394331">
    <property type="protein sequence ID" value="KAI6084896.1"/>
    <property type="molecule type" value="Genomic_DNA"/>
</dbReference>
<organism evidence="1 2">
    <name type="scientific">Hypoxylon rubiginosum</name>
    <dbReference type="NCBI Taxonomy" id="110542"/>
    <lineage>
        <taxon>Eukaryota</taxon>
        <taxon>Fungi</taxon>
        <taxon>Dikarya</taxon>
        <taxon>Ascomycota</taxon>
        <taxon>Pezizomycotina</taxon>
        <taxon>Sordariomycetes</taxon>
        <taxon>Xylariomycetidae</taxon>
        <taxon>Xylariales</taxon>
        <taxon>Hypoxylaceae</taxon>
        <taxon>Hypoxylon</taxon>
    </lineage>
</organism>